<proteinExistence type="inferred from homology"/>
<evidence type="ECO:0000313" key="9">
    <source>
        <dbReference type="Proteomes" id="UP001228690"/>
    </source>
</evidence>
<feature type="transmembrane region" description="Helical" evidence="6">
    <location>
        <begin position="178"/>
        <end position="200"/>
    </location>
</feature>
<dbReference type="PANTHER" id="PTHR30177:SF4">
    <property type="entry name" value="OSMOPROTECTANT IMPORT PERMEASE PROTEIN OSMW"/>
    <property type="match status" value="1"/>
</dbReference>
<reference evidence="8 9" key="1">
    <citation type="submission" date="2023-04" db="EMBL/GenBank/DDBJ databases">
        <title>Spirochaete genome identified in red abalone sample constitutes a novel genus.</title>
        <authorList>
            <person name="Sharma S.P."/>
            <person name="Purcell C.M."/>
            <person name="Hyde J.R."/>
            <person name="Severin A.J."/>
        </authorList>
    </citation>
    <scope>NUCLEOTIDE SEQUENCE [LARGE SCALE GENOMIC DNA]</scope>
    <source>
        <strain evidence="8 9">SP-2023</strain>
    </source>
</reference>
<keyword evidence="2 6" id="KW-0813">Transport</keyword>
<dbReference type="CDD" id="cd06261">
    <property type="entry name" value="TM_PBP2"/>
    <property type="match status" value="1"/>
</dbReference>
<evidence type="ECO:0000259" key="7">
    <source>
        <dbReference type="PROSITE" id="PS50928"/>
    </source>
</evidence>
<sequence length="207" mass="22037">MSFLAYFFENIEEVLLRTGEHLQITVSSVSIAVLIGVPLGLLLVHFQRIAPLVQYFLSVMQTIPSLALLGFLIPIAGIGFKPSVIALVIYSLLVIVQNTIVGIKQIDPAIVESATGVGMTKWQVLFKVQIPLALPVITTGIRVATVTCVGIATLVAAIGAGALGTFIFRGINILDTNLILLGAVPSALLAVILDTILIVLGKWLDRN</sequence>
<feature type="transmembrane region" description="Helical" evidence="6">
    <location>
        <begin position="24"/>
        <end position="44"/>
    </location>
</feature>
<protein>
    <submittedName>
        <fullName evidence="8">ABC transporter permease</fullName>
    </submittedName>
</protein>
<keyword evidence="9" id="KW-1185">Reference proteome</keyword>
<dbReference type="PROSITE" id="PS50928">
    <property type="entry name" value="ABC_TM1"/>
    <property type="match status" value="1"/>
</dbReference>
<evidence type="ECO:0000256" key="4">
    <source>
        <dbReference type="ARBA" id="ARBA00022989"/>
    </source>
</evidence>
<dbReference type="SUPFAM" id="SSF161098">
    <property type="entry name" value="MetI-like"/>
    <property type="match status" value="1"/>
</dbReference>
<evidence type="ECO:0000256" key="1">
    <source>
        <dbReference type="ARBA" id="ARBA00004651"/>
    </source>
</evidence>
<dbReference type="InterPro" id="IPR051204">
    <property type="entry name" value="ABC_transp_perm/SBD"/>
</dbReference>
<organism evidence="8 9">
    <name type="scientific">Candidatus Haliotispira prima</name>
    <dbReference type="NCBI Taxonomy" id="3034016"/>
    <lineage>
        <taxon>Bacteria</taxon>
        <taxon>Pseudomonadati</taxon>
        <taxon>Spirochaetota</taxon>
        <taxon>Spirochaetia</taxon>
        <taxon>Spirochaetales</taxon>
        <taxon>Spirochaetaceae</taxon>
        <taxon>Candidatus Haliotispira</taxon>
    </lineage>
</organism>
<comment type="similarity">
    <text evidence="6">Belongs to the binding-protein-dependent transport system permease family.</text>
</comment>
<accession>A0ABY8MJW3</accession>
<gene>
    <name evidence="8" type="ORF">P0082_03285</name>
</gene>
<evidence type="ECO:0000313" key="8">
    <source>
        <dbReference type="EMBL" id="WGK69895.1"/>
    </source>
</evidence>
<dbReference type="Pfam" id="PF00528">
    <property type="entry name" value="BPD_transp_1"/>
    <property type="match status" value="1"/>
</dbReference>
<feature type="transmembrane region" description="Helical" evidence="6">
    <location>
        <begin position="84"/>
        <end position="103"/>
    </location>
</feature>
<evidence type="ECO:0000256" key="6">
    <source>
        <dbReference type="RuleBase" id="RU363032"/>
    </source>
</evidence>
<dbReference type="Gene3D" id="1.10.3720.10">
    <property type="entry name" value="MetI-like"/>
    <property type="match status" value="1"/>
</dbReference>
<dbReference type="RefSeq" id="WP_326928091.1">
    <property type="nucleotide sequence ID" value="NZ_CP123443.1"/>
</dbReference>
<feature type="domain" description="ABC transmembrane type-1" evidence="7">
    <location>
        <begin position="18"/>
        <end position="197"/>
    </location>
</feature>
<keyword evidence="5 6" id="KW-0472">Membrane</keyword>
<dbReference type="InterPro" id="IPR000515">
    <property type="entry name" value="MetI-like"/>
</dbReference>
<dbReference type="EMBL" id="CP123443">
    <property type="protein sequence ID" value="WGK69895.1"/>
    <property type="molecule type" value="Genomic_DNA"/>
</dbReference>
<dbReference type="PANTHER" id="PTHR30177">
    <property type="entry name" value="GLYCINE BETAINE/L-PROLINE TRANSPORT SYSTEM PERMEASE PROTEIN PROW"/>
    <property type="match status" value="1"/>
</dbReference>
<dbReference type="InterPro" id="IPR035906">
    <property type="entry name" value="MetI-like_sf"/>
</dbReference>
<keyword evidence="4 6" id="KW-1133">Transmembrane helix</keyword>
<comment type="subcellular location">
    <subcellularLocation>
        <location evidence="1 6">Cell membrane</location>
        <topology evidence="1 6">Multi-pass membrane protein</topology>
    </subcellularLocation>
</comment>
<keyword evidence="3 6" id="KW-0812">Transmembrane</keyword>
<feature type="transmembrane region" description="Helical" evidence="6">
    <location>
        <begin position="56"/>
        <end position="78"/>
    </location>
</feature>
<feature type="transmembrane region" description="Helical" evidence="6">
    <location>
        <begin position="149"/>
        <end position="171"/>
    </location>
</feature>
<dbReference type="Proteomes" id="UP001228690">
    <property type="component" value="Chromosome"/>
</dbReference>
<name>A0ABY8MJW3_9SPIO</name>
<evidence type="ECO:0000256" key="2">
    <source>
        <dbReference type="ARBA" id="ARBA00022448"/>
    </source>
</evidence>
<evidence type="ECO:0000256" key="5">
    <source>
        <dbReference type="ARBA" id="ARBA00023136"/>
    </source>
</evidence>
<evidence type="ECO:0000256" key="3">
    <source>
        <dbReference type="ARBA" id="ARBA00022692"/>
    </source>
</evidence>